<evidence type="ECO:0000313" key="4">
    <source>
        <dbReference type="EMBL" id="EST52134.1"/>
    </source>
</evidence>
<dbReference type="PATRIC" id="fig|1408254.3.peg.5468"/>
<dbReference type="PROSITE" id="PS50977">
    <property type="entry name" value="HTH_TETR_2"/>
    <property type="match status" value="1"/>
</dbReference>
<reference evidence="4 5" key="1">
    <citation type="journal article" date="2014" name="Genome Announc.">
        <title>Draft Genome Sequence of Brevibacillus panacihumi Strain W25, a Halotolerant Hydrocarbon-Degrading Bacterium.</title>
        <authorList>
            <person name="Wang X."/>
            <person name="Jin D."/>
            <person name="Zhou L."/>
            <person name="Wu L."/>
            <person name="An W."/>
            <person name="Chen Y."/>
            <person name="Zhao L."/>
        </authorList>
    </citation>
    <scope>NUCLEOTIDE SEQUENCE [LARGE SCALE GENOMIC DNA]</scope>
    <source>
        <strain evidence="4 5">W25</strain>
    </source>
</reference>
<keyword evidence="1 2" id="KW-0238">DNA-binding</keyword>
<proteinExistence type="predicted"/>
<dbReference type="RefSeq" id="WP_023559328.1">
    <property type="nucleotide sequence ID" value="NZ_KI629786.1"/>
</dbReference>
<sequence>MEDSKKNESTGDKGTRQCILAAARQLMAKKGFKGATTRKISELAGVNEVTIFRHFTNKKGIVVELLSEMLDVRQPLQNSLQGDFTQIREMLIDYGRTYYNLMIDRKEVILICVIESENHPEVGKLFSNLPLSAIELLSNKLKSFQEQGHLPQQLNVWSAAAMFISTFFHAFLAVHRMHIDLGARMTEEQLFEETTDILLNGITKGT</sequence>
<gene>
    <name evidence="4" type="ORF">T458_28085</name>
</gene>
<protein>
    <submittedName>
        <fullName evidence="4">Transcriptional regulator</fullName>
    </submittedName>
</protein>
<dbReference type="PANTHER" id="PTHR30055:SF226">
    <property type="entry name" value="HTH-TYPE TRANSCRIPTIONAL REGULATOR PKSA"/>
    <property type="match status" value="1"/>
</dbReference>
<keyword evidence="5" id="KW-1185">Reference proteome</keyword>
<dbReference type="PANTHER" id="PTHR30055">
    <property type="entry name" value="HTH-TYPE TRANSCRIPTIONAL REGULATOR RUTR"/>
    <property type="match status" value="1"/>
</dbReference>
<dbReference type="Gene3D" id="1.10.357.10">
    <property type="entry name" value="Tetracycline Repressor, domain 2"/>
    <property type="match status" value="1"/>
</dbReference>
<feature type="domain" description="HTH tetR-type" evidence="3">
    <location>
        <begin position="13"/>
        <end position="73"/>
    </location>
</feature>
<dbReference type="GO" id="GO:0003700">
    <property type="term" value="F:DNA-binding transcription factor activity"/>
    <property type="evidence" value="ECO:0007669"/>
    <property type="project" value="TreeGrafter"/>
</dbReference>
<evidence type="ECO:0000256" key="1">
    <source>
        <dbReference type="ARBA" id="ARBA00023125"/>
    </source>
</evidence>
<dbReference type="InterPro" id="IPR050109">
    <property type="entry name" value="HTH-type_TetR-like_transc_reg"/>
</dbReference>
<dbReference type="HOGENOM" id="CLU_069356_27_3_9"/>
<evidence type="ECO:0000259" key="3">
    <source>
        <dbReference type="PROSITE" id="PS50977"/>
    </source>
</evidence>
<evidence type="ECO:0000256" key="2">
    <source>
        <dbReference type="PROSITE-ProRule" id="PRU00335"/>
    </source>
</evidence>
<dbReference type="EMBL" id="AYJU01000018">
    <property type="protein sequence ID" value="EST52134.1"/>
    <property type="molecule type" value="Genomic_DNA"/>
</dbReference>
<name>V6M0J7_9BACL</name>
<dbReference type="GO" id="GO:0000976">
    <property type="term" value="F:transcription cis-regulatory region binding"/>
    <property type="evidence" value="ECO:0007669"/>
    <property type="project" value="TreeGrafter"/>
</dbReference>
<dbReference type="Proteomes" id="UP000017973">
    <property type="component" value="Unassembled WGS sequence"/>
</dbReference>
<dbReference type="InterPro" id="IPR036271">
    <property type="entry name" value="Tet_transcr_reg_TetR-rel_C_sf"/>
</dbReference>
<comment type="caution">
    <text evidence="4">The sequence shown here is derived from an EMBL/GenBank/DDBJ whole genome shotgun (WGS) entry which is preliminary data.</text>
</comment>
<dbReference type="Pfam" id="PF00440">
    <property type="entry name" value="TetR_N"/>
    <property type="match status" value="1"/>
</dbReference>
<dbReference type="AlphaFoldDB" id="V6M0J7"/>
<feature type="DNA-binding region" description="H-T-H motif" evidence="2">
    <location>
        <begin position="36"/>
        <end position="55"/>
    </location>
</feature>
<evidence type="ECO:0000313" key="5">
    <source>
        <dbReference type="Proteomes" id="UP000017973"/>
    </source>
</evidence>
<dbReference type="InterPro" id="IPR001647">
    <property type="entry name" value="HTH_TetR"/>
</dbReference>
<dbReference type="eggNOG" id="COG1309">
    <property type="taxonomic scope" value="Bacteria"/>
</dbReference>
<dbReference type="SUPFAM" id="SSF48498">
    <property type="entry name" value="Tetracyclin repressor-like, C-terminal domain"/>
    <property type="match status" value="1"/>
</dbReference>
<accession>V6M0J7</accession>
<dbReference type="InterPro" id="IPR009057">
    <property type="entry name" value="Homeodomain-like_sf"/>
</dbReference>
<dbReference type="SUPFAM" id="SSF46689">
    <property type="entry name" value="Homeodomain-like"/>
    <property type="match status" value="1"/>
</dbReference>
<dbReference type="PRINTS" id="PR00455">
    <property type="entry name" value="HTHTETR"/>
</dbReference>
<organism evidence="4 5">
    <name type="scientific">Brevibacillus panacihumi W25</name>
    <dbReference type="NCBI Taxonomy" id="1408254"/>
    <lineage>
        <taxon>Bacteria</taxon>
        <taxon>Bacillati</taxon>
        <taxon>Bacillota</taxon>
        <taxon>Bacilli</taxon>
        <taxon>Bacillales</taxon>
        <taxon>Paenibacillaceae</taxon>
        <taxon>Brevibacillus</taxon>
    </lineage>
</organism>
<dbReference type="STRING" id="1408254.T458_28085"/>